<dbReference type="AlphaFoldDB" id="A0A3L6F750"/>
<evidence type="ECO:0000259" key="2">
    <source>
        <dbReference type="Pfam" id="PF14432"/>
    </source>
</evidence>
<evidence type="ECO:0000313" key="3">
    <source>
        <dbReference type="EMBL" id="PWZ28713.1"/>
    </source>
</evidence>
<proteinExistence type="predicted"/>
<organism evidence="3">
    <name type="scientific">Zea mays</name>
    <name type="common">Maize</name>
    <dbReference type="NCBI Taxonomy" id="4577"/>
    <lineage>
        <taxon>Eukaryota</taxon>
        <taxon>Viridiplantae</taxon>
        <taxon>Streptophyta</taxon>
        <taxon>Embryophyta</taxon>
        <taxon>Tracheophyta</taxon>
        <taxon>Spermatophyta</taxon>
        <taxon>Magnoliopsida</taxon>
        <taxon>Liliopsida</taxon>
        <taxon>Poales</taxon>
        <taxon>Poaceae</taxon>
        <taxon>PACMAD clade</taxon>
        <taxon>Panicoideae</taxon>
        <taxon>Andropogonodae</taxon>
        <taxon>Andropogoneae</taxon>
        <taxon>Tripsacinae</taxon>
        <taxon>Zea</taxon>
    </lineage>
</organism>
<feature type="domain" description="DYW" evidence="2">
    <location>
        <begin position="2"/>
        <end position="45"/>
    </location>
</feature>
<comment type="caution">
    <text evidence="3">The sequence shown here is derived from an EMBL/GenBank/DDBJ whole genome shotgun (WGS) entry which is preliminary data.</text>
</comment>
<evidence type="ECO:0000256" key="1">
    <source>
        <dbReference type="SAM" id="MobiDB-lite"/>
    </source>
</evidence>
<reference evidence="3" key="1">
    <citation type="journal article" date="2018" name="Nat. Genet.">
        <title>Extensive intraspecific gene order and gene structural variations between Mo17 and other maize genomes.</title>
        <authorList>
            <person name="Sun S."/>
            <person name="Zhou Y."/>
            <person name="Chen J."/>
            <person name="Shi J."/>
            <person name="Zhao H."/>
            <person name="Zhao H."/>
            <person name="Song W."/>
            <person name="Zhang M."/>
            <person name="Cui Y."/>
            <person name="Dong X."/>
            <person name="Liu H."/>
            <person name="Ma X."/>
            <person name="Jiao Y."/>
            <person name="Wang B."/>
            <person name="Wei X."/>
            <person name="Stein J.C."/>
            <person name="Glaubitz J.C."/>
            <person name="Lu F."/>
            <person name="Yu G."/>
            <person name="Liang C."/>
            <person name="Fengler K."/>
            <person name="Li B."/>
            <person name="Rafalski A."/>
            <person name="Schnable P.S."/>
            <person name="Ware D.H."/>
            <person name="Buckler E.S."/>
            <person name="Lai J."/>
        </authorList>
    </citation>
    <scope>NUCLEOTIDE SEQUENCE [LARGE SCALE GENOMIC DNA]</scope>
    <source>
        <tissue evidence="3">Seedling</tissue>
    </source>
</reference>
<sequence>MYHSERLAIAFGLVSTPSGTPLGVRKNLCICGDCRNAVKLIAKFFWPKARCQYCNKLFYPNKMKVHLMYHCGPNAKRTEAQAKQQSKRKWDSSKEKVKEKRRVHKKGDEANKDFQELADELGRQLRGQSPLHSVRWERVILDEVVSAA</sequence>
<accession>A0A3L6F750</accession>
<dbReference type="InterPro" id="IPR032867">
    <property type="entry name" value="DYW_dom"/>
</dbReference>
<gene>
    <name evidence="3" type="primary">PCMP-H53_1</name>
    <name evidence="3" type="ORF">Zm00014a_006451</name>
</gene>
<dbReference type="Pfam" id="PF14432">
    <property type="entry name" value="DYW_deaminase"/>
    <property type="match status" value="1"/>
</dbReference>
<dbReference type="ExpressionAtlas" id="A0A3L6F750">
    <property type="expression patterns" value="baseline and differential"/>
</dbReference>
<name>A0A3L6F750_MAIZE</name>
<dbReference type="Proteomes" id="UP000251960">
    <property type="component" value="Chromosome 4"/>
</dbReference>
<feature type="compositionally biased region" description="Basic and acidic residues" evidence="1">
    <location>
        <begin position="88"/>
        <end position="98"/>
    </location>
</feature>
<protein>
    <submittedName>
        <fullName evidence="3">Pentatricopeptide repeat-containing protein</fullName>
    </submittedName>
</protein>
<dbReference type="EMBL" id="NCVQ01000005">
    <property type="protein sequence ID" value="PWZ28713.1"/>
    <property type="molecule type" value="Genomic_DNA"/>
</dbReference>
<dbReference type="GO" id="GO:0008270">
    <property type="term" value="F:zinc ion binding"/>
    <property type="evidence" value="ECO:0007669"/>
    <property type="project" value="InterPro"/>
</dbReference>
<feature type="region of interest" description="Disordered" evidence="1">
    <location>
        <begin position="78"/>
        <end position="111"/>
    </location>
</feature>